<dbReference type="EMBL" id="VIFK01000277">
    <property type="protein sequence ID" value="TQE98117.1"/>
    <property type="molecule type" value="Genomic_DNA"/>
</dbReference>
<sequence length="280" mass="33107">MKFALIDEKRMEPRPGLAGQCPGCGQEVIARCGEIKVWHWAHKGRRNCDPWWEPETLWHRAWKNLFPVEWQEVPMRADDGELHIADVRTPEGLVLEFQHSAIKPEERRSREAFYKNMLWIVDGTRLKRDAPRVDGEVSGWRQAKEGLLRLHFYLGLSLPQAWIECYVPVLFDFDGLTRREDFPGERDKFPPSVMREEDWWNSRGAVPDPLLCLLPNQFRGQSVYFTVRREMRLCLESGGNSPATSSERFDLREAHRQLEARYPDKKPQNRFTNHKNWPWR</sequence>
<feature type="domain" description="Competence protein CoiA-like N-terminal" evidence="1">
    <location>
        <begin position="21"/>
        <end position="49"/>
    </location>
</feature>
<dbReference type="Pfam" id="PF25164">
    <property type="entry name" value="CoiA_N"/>
    <property type="match status" value="1"/>
</dbReference>
<dbReference type="Proteomes" id="UP000315400">
    <property type="component" value="Unassembled WGS sequence"/>
</dbReference>
<evidence type="ECO:0000313" key="2">
    <source>
        <dbReference type="EMBL" id="TQE98117.1"/>
    </source>
</evidence>
<evidence type="ECO:0000313" key="3">
    <source>
        <dbReference type="Proteomes" id="UP000315400"/>
    </source>
</evidence>
<evidence type="ECO:0000259" key="1">
    <source>
        <dbReference type="Pfam" id="PF25164"/>
    </source>
</evidence>
<accession>A0A540VMW9</accession>
<reference evidence="2 3" key="1">
    <citation type="submission" date="2019-06" db="EMBL/GenBank/DDBJ databases">
        <title>Metagenome assembled Genome of Spiribacter salinus SL48-SHIP from the microbial mat of Salt Lake 48 (Novosibirsk region, Russia).</title>
        <authorList>
            <person name="Shipova A."/>
            <person name="Rozanov A.S."/>
            <person name="Bryanskaya A.V."/>
            <person name="Peltek S.E."/>
        </authorList>
    </citation>
    <scope>NUCLEOTIDE SEQUENCE [LARGE SCALE GENOMIC DNA]</scope>
    <source>
        <strain evidence="2">SL48-SHIP-2</strain>
    </source>
</reference>
<protein>
    <submittedName>
        <fullName evidence="2">Competence protein</fullName>
    </submittedName>
</protein>
<dbReference type="InterPro" id="IPR057253">
    <property type="entry name" value="CoiA-like_N"/>
</dbReference>
<organism evidence="2 3">
    <name type="scientific">Spiribacter salinus</name>
    <dbReference type="NCBI Taxonomy" id="1335746"/>
    <lineage>
        <taxon>Bacteria</taxon>
        <taxon>Pseudomonadati</taxon>
        <taxon>Pseudomonadota</taxon>
        <taxon>Gammaproteobacteria</taxon>
        <taxon>Chromatiales</taxon>
        <taxon>Ectothiorhodospiraceae</taxon>
        <taxon>Spiribacter</taxon>
    </lineage>
</organism>
<proteinExistence type="predicted"/>
<dbReference type="AlphaFoldDB" id="A0A540VMW9"/>
<name>A0A540VMW9_9GAMM</name>
<comment type="caution">
    <text evidence="2">The sequence shown here is derived from an EMBL/GenBank/DDBJ whole genome shotgun (WGS) entry which is preliminary data.</text>
</comment>
<gene>
    <name evidence="2" type="ORF">FKY71_15520</name>
</gene>